<evidence type="ECO:0000313" key="3">
    <source>
        <dbReference type="Proteomes" id="UP001162060"/>
    </source>
</evidence>
<feature type="compositionally biased region" description="Low complexity" evidence="1">
    <location>
        <begin position="97"/>
        <end position="107"/>
    </location>
</feature>
<name>A0AAV1TPG4_9STRA</name>
<sequence length="240" mass="25017">MVSKAMRCAAEAARKAVARMRAAEESFSIASAAGDPSPTVAIQNWAVPVVNSPRGESPRATDTSAASAAGAAIRDVDEPEIELICSSESDDASELKAAPPASGSSGADTARARLSGSGQCGGIMLEIFRSSNCSDESSPHASSPDDRLRGDGGDASEHRHERINSRDRAATGVSVVKSISQNCLYECRSSTCPDLPTHGGGTPIRALLYDLVLTLCTRRLGWLELFVTALGDVDLAERLG</sequence>
<feature type="compositionally biased region" description="Polar residues" evidence="1">
    <location>
        <begin position="132"/>
        <end position="141"/>
    </location>
</feature>
<evidence type="ECO:0000313" key="2">
    <source>
        <dbReference type="EMBL" id="CAK7923492.1"/>
    </source>
</evidence>
<dbReference type="AlphaFoldDB" id="A0AAV1TPG4"/>
<reference evidence="2" key="1">
    <citation type="submission" date="2024-01" db="EMBL/GenBank/DDBJ databases">
        <authorList>
            <person name="Webb A."/>
        </authorList>
    </citation>
    <scope>NUCLEOTIDE SEQUENCE</scope>
    <source>
        <strain evidence="2">Pm1</strain>
    </source>
</reference>
<dbReference type="EMBL" id="CAKLBY020000069">
    <property type="protein sequence ID" value="CAK7923492.1"/>
    <property type="molecule type" value="Genomic_DNA"/>
</dbReference>
<feature type="region of interest" description="Disordered" evidence="1">
    <location>
        <begin position="132"/>
        <end position="167"/>
    </location>
</feature>
<proteinExistence type="predicted"/>
<feature type="compositionally biased region" description="Low complexity" evidence="1">
    <location>
        <begin position="60"/>
        <end position="72"/>
    </location>
</feature>
<comment type="caution">
    <text evidence="2">The sequence shown here is derived from an EMBL/GenBank/DDBJ whole genome shotgun (WGS) entry which is preliminary data.</text>
</comment>
<organism evidence="2 3">
    <name type="scientific">Peronospora matthiolae</name>
    <dbReference type="NCBI Taxonomy" id="2874970"/>
    <lineage>
        <taxon>Eukaryota</taxon>
        <taxon>Sar</taxon>
        <taxon>Stramenopiles</taxon>
        <taxon>Oomycota</taxon>
        <taxon>Peronosporomycetes</taxon>
        <taxon>Peronosporales</taxon>
        <taxon>Peronosporaceae</taxon>
        <taxon>Peronospora</taxon>
    </lineage>
</organism>
<gene>
    <name evidence="2" type="ORF">PM001_LOCUS8642</name>
</gene>
<accession>A0AAV1TPG4</accession>
<protein>
    <submittedName>
        <fullName evidence="2">Uncharacterized protein</fullName>
    </submittedName>
</protein>
<feature type="region of interest" description="Disordered" evidence="1">
    <location>
        <begin position="50"/>
        <end position="73"/>
    </location>
</feature>
<dbReference type="Proteomes" id="UP001162060">
    <property type="component" value="Unassembled WGS sequence"/>
</dbReference>
<feature type="region of interest" description="Disordered" evidence="1">
    <location>
        <begin position="88"/>
        <end position="113"/>
    </location>
</feature>
<evidence type="ECO:0000256" key="1">
    <source>
        <dbReference type="SAM" id="MobiDB-lite"/>
    </source>
</evidence>
<feature type="compositionally biased region" description="Basic and acidic residues" evidence="1">
    <location>
        <begin position="143"/>
        <end position="167"/>
    </location>
</feature>